<dbReference type="PANTHER" id="PTHR40267:SF1">
    <property type="entry name" value="BLR3294 PROTEIN"/>
    <property type="match status" value="1"/>
</dbReference>
<gene>
    <name evidence="1" type="ORF">WKW77_07795</name>
</gene>
<dbReference type="Pfam" id="PF17645">
    <property type="entry name" value="Amdase"/>
    <property type="match status" value="1"/>
</dbReference>
<dbReference type="PIRSF" id="PIRSF015736">
    <property type="entry name" value="MI"/>
    <property type="match status" value="1"/>
</dbReference>
<dbReference type="Proteomes" id="UP001365846">
    <property type="component" value="Unassembled WGS sequence"/>
</dbReference>
<dbReference type="EMBL" id="JBBKZU010000003">
    <property type="protein sequence ID" value="MEJ8810969.1"/>
    <property type="molecule type" value="Genomic_DNA"/>
</dbReference>
<evidence type="ECO:0000313" key="1">
    <source>
        <dbReference type="EMBL" id="MEJ8810969.1"/>
    </source>
</evidence>
<dbReference type="Gene3D" id="3.40.50.12500">
    <property type="match status" value="1"/>
</dbReference>
<keyword evidence="2" id="KW-1185">Reference proteome</keyword>
<reference evidence="1 2" key="1">
    <citation type="submission" date="2024-03" db="EMBL/GenBank/DDBJ databases">
        <title>Novel species of the genus Variovorax.</title>
        <authorList>
            <person name="Liu Q."/>
            <person name="Xin Y.-H."/>
        </authorList>
    </citation>
    <scope>NUCLEOTIDE SEQUENCE [LARGE SCALE GENOMIC DNA]</scope>
    <source>
        <strain evidence="1 2">KACC 18899</strain>
    </source>
</reference>
<name>A0ABU8VBD9_9BURK</name>
<protein>
    <submittedName>
        <fullName evidence="1">Arylmalonate decarboxylase</fullName>
    </submittedName>
</protein>
<dbReference type="PANTHER" id="PTHR40267">
    <property type="entry name" value="BLR3294 PROTEIN"/>
    <property type="match status" value="1"/>
</dbReference>
<dbReference type="RefSeq" id="WP_340356288.1">
    <property type="nucleotide sequence ID" value="NZ_JBBKZU010000003.1"/>
</dbReference>
<evidence type="ECO:0000313" key="2">
    <source>
        <dbReference type="Proteomes" id="UP001365846"/>
    </source>
</evidence>
<accession>A0ABU8VBD9</accession>
<comment type="caution">
    <text evidence="1">The sequence shown here is derived from an EMBL/GenBank/DDBJ whole genome shotgun (WGS) entry which is preliminary data.</text>
</comment>
<proteinExistence type="predicted"/>
<organism evidence="1 2">
    <name type="scientific">Variovorax ureilyticus</name>
    <dbReference type="NCBI Taxonomy" id="1836198"/>
    <lineage>
        <taxon>Bacteria</taxon>
        <taxon>Pseudomonadati</taxon>
        <taxon>Pseudomonadota</taxon>
        <taxon>Betaproteobacteria</taxon>
        <taxon>Burkholderiales</taxon>
        <taxon>Comamonadaceae</taxon>
        <taxon>Variovorax</taxon>
    </lineage>
</organism>
<sequence>MAQPHLGLIVPPAAGAVPVDGPLLYGDRIRFSARGLGLGEISTRGYVEVIDAVIGKARELAAEGVEAVSLMGTSLSFFRGAGFNRELQAELTRATGLPSSTMSDAIVNGLASLGVKRVAVATAYIDEVNLLLRRYLDDSGFEPLAIQGLSISDVQAVAAVPTEVLVNLCRTVFKASPGADGILISCGGLVTLDAVRQIEGELGIPVVSSSPAGFWDLVRSAGLDPRAPGHGRLFAQDVSAFRPHAAAPLP</sequence>
<dbReference type="InterPro" id="IPR053714">
    <property type="entry name" value="Iso_Racemase_Enz_sf"/>
</dbReference>
<dbReference type="InterPro" id="IPR026286">
    <property type="entry name" value="MaiA/AMDase"/>
</dbReference>